<feature type="transmembrane region" description="Helical" evidence="1">
    <location>
        <begin position="139"/>
        <end position="165"/>
    </location>
</feature>
<name>A0A315Z8R5_SEDFL</name>
<comment type="caution">
    <text evidence="2">The sequence shown here is derived from an EMBL/GenBank/DDBJ whole genome shotgun (WGS) entry which is preliminary data.</text>
</comment>
<feature type="transmembrane region" description="Helical" evidence="1">
    <location>
        <begin position="58"/>
        <end position="77"/>
    </location>
</feature>
<feature type="transmembrane region" description="Helical" evidence="1">
    <location>
        <begin position="302"/>
        <end position="322"/>
    </location>
</feature>
<feature type="transmembrane region" description="Helical" evidence="1">
    <location>
        <begin position="221"/>
        <end position="241"/>
    </location>
</feature>
<dbReference type="EMBL" id="QGDO01000006">
    <property type="protein sequence ID" value="PWJ39416.1"/>
    <property type="molecule type" value="Genomic_DNA"/>
</dbReference>
<dbReference type="AlphaFoldDB" id="A0A315Z8R5"/>
<feature type="transmembrane region" description="Helical" evidence="1">
    <location>
        <begin position="89"/>
        <end position="119"/>
    </location>
</feature>
<dbReference type="RefSeq" id="WP_109621432.1">
    <property type="nucleotide sequence ID" value="NZ_QGDO01000006.1"/>
</dbReference>
<evidence type="ECO:0000313" key="3">
    <source>
        <dbReference type="Proteomes" id="UP000245535"/>
    </source>
</evidence>
<feature type="transmembrane region" description="Helical" evidence="1">
    <location>
        <begin position="177"/>
        <end position="201"/>
    </location>
</feature>
<organism evidence="2 3">
    <name type="scientific">Sediminitomix flava</name>
    <dbReference type="NCBI Taxonomy" id="379075"/>
    <lineage>
        <taxon>Bacteria</taxon>
        <taxon>Pseudomonadati</taxon>
        <taxon>Bacteroidota</taxon>
        <taxon>Cytophagia</taxon>
        <taxon>Cytophagales</taxon>
        <taxon>Flammeovirgaceae</taxon>
        <taxon>Sediminitomix</taxon>
    </lineage>
</organism>
<evidence type="ECO:0008006" key="4">
    <source>
        <dbReference type="Google" id="ProtNLM"/>
    </source>
</evidence>
<evidence type="ECO:0000256" key="1">
    <source>
        <dbReference type="SAM" id="Phobius"/>
    </source>
</evidence>
<gene>
    <name evidence="2" type="ORF">BC781_106317</name>
</gene>
<keyword evidence="1" id="KW-1133">Transmembrane helix</keyword>
<protein>
    <recommendedName>
        <fullName evidence="4">Dolichyl-phosphate-mannose-protein mannosyltransferase</fullName>
    </recommendedName>
</protein>
<accession>A0A315Z8R5</accession>
<dbReference type="Proteomes" id="UP000245535">
    <property type="component" value="Unassembled WGS sequence"/>
</dbReference>
<evidence type="ECO:0000313" key="2">
    <source>
        <dbReference type="EMBL" id="PWJ39416.1"/>
    </source>
</evidence>
<keyword evidence="1" id="KW-0472">Membrane</keyword>
<keyword evidence="1" id="KW-0812">Transmembrane</keyword>
<sequence>MYDTPLTNQELMQFLIGDALSNDKSLYIDLWTTYPPLSAWFHELVFNISQGTSWGYELFSVLLILIQAFTFNSLLQANEAYNEKTNIPGLLYCIFMLLSPDFTSLPPVLIGLTFLLPALGHSLRPDENNSPSIAFRTGIWLGIAYLAFAQSIWFLLMGIIVNIIYGNGSIRIITAKLYGFFFPVSAIAIYQFFFGDITAFFDQFILGSFSIKKHILHSFEEMFALGVFPAVWLTFAIFKIFSERNYINFQVNIQQIFLFWLMAASVAIMTSSSYAIHQFALFVPVIAFFISHQLLLIRRTWIAETIFTFGTLTILLIGIWSVKPDSPLQKFITYENMNVKKAKWQNLGEKIWVTGGAIEYYEGNHVSLPYIQWDLASKELTPPFAYESLSSIQRKFMKDMPQIIIDKENIIPILFEKIPLIASKYEQIEQQVYQLK</sequence>
<proteinExistence type="predicted"/>
<keyword evidence="3" id="KW-1185">Reference proteome</keyword>
<reference evidence="2 3" key="1">
    <citation type="submission" date="2018-03" db="EMBL/GenBank/DDBJ databases">
        <title>Genomic Encyclopedia of Archaeal and Bacterial Type Strains, Phase II (KMG-II): from individual species to whole genera.</title>
        <authorList>
            <person name="Goeker M."/>
        </authorList>
    </citation>
    <scope>NUCLEOTIDE SEQUENCE [LARGE SCALE GENOMIC DNA]</scope>
    <source>
        <strain evidence="2 3">DSM 28229</strain>
    </source>
</reference>
<feature type="transmembrane region" description="Helical" evidence="1">
    <location>
        <begin position="253"/>
        <end position="270"/>
    </location>
</feature>
<feature type="transmembrane region" description="Helical" evidence="1">
    <location>
        <begin position="276"/>
        <end position="295"/>
    </location>
</feature>